<accession>A0A0W1R4R5</accession>
<dbReference type="InterPro" id="IPR050595">
    <property type="entry name" value="Bact_response_regulator"/>
</dbReference>
<feature type="domain" description="Response regulatory" evidence="4">
    <location>
        <begin position="11"/>
        <end position="121"/>
    </location>
</feature>
<reference evidence="5 6" key="1">
    <citation type="submission" date="2015-12" db="EMBL/GenBank/DDBJ databases">
        <title>Haloferax profundi sp. nov. isolated from the Discovery deep brine-seawater interface in the Red Sea.</title>
        <authorList>
            <person name="Zhang G."/>
            <person name="Stingl U."/>
            <person name="Rashid M."/>
        </authorList>
    </citation>
    <scope>NUCLEOTIDE SEQUENCE [LARGE SCALE GENOMIC DNA]</scope>
    <source>
        <strain evidence="5 6">SB29</strain>
    </source>
</reference>
<evidence type="ECO:0000256" key="1">
    <source>
        <dbReference type="ARBA" id="ARBA00022553"/>
    </source>
</evidence>
<dbReference type="RefSeq" id="WP_058573802.1">
    <property type="nucleotide sequence ID" value="NZ_LOPV01000707.1"/>
</dbReference>
<evidence type="ECO:0000259" key="4">
    <source>
        <dbReference type="PROSITE" id="PS50110"/>
    </source>
</evidence>
<dbReference type="SMART" id="SM00448">
    <property type="entry name" value="REC"/>
    <property type="match status" value="1"/>
</dbReference>
<organism evidence="5 6">
    <name type="scientific">Haloferax profundi</name>
    <dbReference type="NCBI Taxonomy" id="1544718"/>
    <lineage>
        <taxon>Archaea</taxon>
        <taxon>Methanobacteriati</taxon>
        <taxon>Methanobacteriota</taxon>
        <taxon>Stenosarchaea group</taxon>
        <taxon>Halobacteria</taxon>
        <taxon>Halobacteriales</taxon>
        <taxon>Haloferacaceae</taxon>
        <taxon>Haloferax</taxon>
    </lineage>
</organism>
<proteinExistence type="predicted"/>
<keyword evidence="6" id="KW-1185">Reference proteome</keyword>
<evidence type="ECO:0000313" key="5">
    <source>
        <dbReference type="EMBL" id="KTG07855.1"/>
    </source>
</evidence>
<keyword evidence="2" id="KW-0902">Two-component regulatory system</keyword>
<evidence type="ECO:0000256" key="3">
    <source>
        <dbReference type="PROSITE-ProRule" id="PRU00169"/>
    </source>
</evidence>
<dbReference type="Proteomes" id="UP000053157">
    <property type="component" value="Unassembled WGS sequence"/>
</dbReference>
<dbReference type="EMBL" id="LOPV01000707">
    <property type="protein sequence ID" value="KTG07855.1"/>
    <property type="molecule type" value="Genomic_DNA"/>
</dbReference>
<keyword evidence="1 3" id="KW-0597">Phosphoprotein</keyword>
<dbReference type="InterPro" id="IPR011006">
    <property type="entry name" value="CheY-like_superfamily"/>
</dbReference>
<feature type="modified residue" description="4-aspartylphosphate" evidence="3">
    <location>
        <position position="58"/>
    </location>
</feature>
<protein>
    <submittedName>
        <fullName evidence="5">Response regulator</fullName>
    </submittedName>
</protein>
<dbReference type="OrthoDB" id="86314at2157"/>
<dbReference type="AlphaFoldDB" id="A0A0W1R4R5"/>
<sequence length="130" mass="14208">MTHAPPTDPPTILLVDDEVALADSLALWLERQYEVRVAYSGREALQAFDDDVDVVFLDRNLPGLPGETVLQEVRRQSTSDAPAVVMLSATPSDELSDLPADDVLTKPVTKTDIFDAVARFTADTQEVPVE</sequence>
<dbReference type="PANTHER" id="PTHR44591:SF14">
    <property type="entry name" value="PROTEIN PILG"/>
    <property type="match status" value="1"/>
</dbReference>
<dbReference type="InterPro" id="IPR001789">
    <property type="entry name" value="Sig_transdc_resp-reg_receiver"/>
</dbReference>
<evidence type="ECO:0000256" key="2">
    <source>
        <dbReference type="ARBA" id="ARBA00023012"/>
    </source>
</evidence>
<dbReference type="GO" id="GO:0000160">
    <property type="term" value="P:phosphorelay signal transduction system"/>
    <property type="evidence" value="ECO:0007669"/>
    <property type="project" value="UniProtKB-KW"/>
</dbReference>
<gene>
    <name evidence="5" type="ORF">AUR66_04650</name>
</gene>
<dbReference type="SUPFAM" id="SSF52172">
    <property type="entry name" value="CheY-like"/>
    <property type="match status" value="1"/>
</dbReference>
<comment type="caution">
    <text evidence="5">The sequence shown here is derived from an EMBL/GenBank/DDBJ whole genome shotgun (WGS) entry which is preliminary data.</text>
</comment>
<dbReference type="Pfam" id="PF00072">
    <property type="entry name" value="Response_reg"/>
    <property type="match status" value="1"/>
</dbReference>
<name>A0A0W1R4R5_9EURY</name>
<dbReference type="PROSITE" id="PS50110">
    <property type="entry name" value="RESPONSE_REGULATORY"/>
    <property type="match status" value="1"/>
</dbReference>
<dbReference type="PANTHER" id="PTHR44591">
    <property type="entry name" value="STRESS RESPONSE REGULATOR PROTEIN 1"/>
    <property type="match status" value="1"/>
</dbReference>
<evidence type="ECO:0000313" key="6">
    <source>
        <dbReference type="Proteomes" id="UP000053157"/>
    </source>
</evidence>
<dbReference type="Gene3D" id="3.40.50.2300">
    <property type="match status" value="1"/>
</dbReference>